<comment type="caution">
    <text evidence="1">The sequence shown here is derived from an EMBL/GenBank/DDBJ whole genome shotgun (WGS) entry which is preliminary data.</text>
</comment>
<organism evidence="1 2">
    <name type="scientific">Juglans regia</name>
    <name type="common">English walnut</name>
    <dbReference type="NCBI Taxonomy" id="51240"/>
    <lineage>
        <taxon>Eukaryota</taxon>
        <taxon>Viridiplantae</taxon>
        <taxon>Streptophyta</taxon>
        <taxon>Embryophyta</taxon>
        <taxon>Tracheophyta</taxon>
        <taxon>Spermatophyta</taxon>
        <taxon>Magnoliopsida</taxon>
        <taxon>eudicotyledons</taxon>
        <taxon>Gunneridae</taxon>
        <taxon>Pentapetalae</taxon>
        <taxon>rosids</taxon>
        <taxon>fabids</taxon>
        <taxon>Fagales</taxon>
        <taxon>Juglandaceae</taxon>
        <taxon>Juglans</taxon>
    </lineage>
</organism>
<evidence type="ECO:0000313" key="1">
    <source>
        <dbReference type="EMBL" id="KAF5469312.1"/>
    </source>
</evidence>
<dbReference type="Gramene" id="Jr06_17160_p1">
    <property type="protein sequence ID" value="cds.Jr06_17160_p1"/>
    <property type="gene ID" value="Jr06_17160"/>
</dbReference>
<protein>
    <submittedName>
        <fullName evidence="1">Uncharacterized protein</fullName>
    </submittedName>
</protein>
<sequence>MTFSFITYFSTSTLLADCYRSPDPVTGKRNYTYVDVVRANLGIILNKSNERFQASHFTEMQEFHSRLQKYSVSHSLLYESPFASSQSSRSHEETSRAVKKSLQHNQLQWGKLSTMKFSAKDLQRHFTGHLMSMKALKLLGTKLSFMISCKALKILKDSIVRFISLRHRSTPNIMKFYTFWVDIANRNINFVTKIFTYRTLRQ</sequence>
<name>A0A833XPY6_JUGRE</name>
<dbReference type="EMBL" id="LIHL02000006">
    <property type="protein sequence ID" value="KAF5469312.1"/>
    <property type="molecule type" value="Genomic_DNA"/>
</dbReference>
<gene>
    <name evidence="1" type="ORF">F2P56_013396</name>
</gene>
<proteinExistence type="predicted"/>
<evidence type="ECO:0000313" key="2">
    <source>
        <dbReference type="Proteomes" id="UP000619265"/>
    </source>
</evidence>
<dbReference type="AlphaFoldDB" id="A0A833XPY6"/>
<reference evidence="1" key="1">
    <citation type="submission" date="2015-10" db="EMBL/GenBank/DDBJ databases">
        <authorList>
            <person name="Martinez-Garcia P.J."/>
            <person name="Crepeau M.W."/>
            <person name="Puiu D."/>
            <person name="Gonzalez-Ibeas D."/>
            <person name="Whalen J."/>
            <person name="Stevens K."/>
            <person name="Paul R."/>
            <person name="Butterfield T."/>
            <person name="Britton M."/>
            <person name="Reagan R."/>
            <person name="Chakraborty S."/>
            <person name="Walawage S.L."/>
            <person name="Vasquez-Gross H.A."/>
            <person name="Cardeno C."/>
            <person name="Famula R."/>
            <person name="Pratt K."/>
            <person name="Kuruganti S."/>
            <person name="Aradhya M.K."/>
            <person name="Leslie C.A."/>
            <person name="Dandekar A.M."/>
            <person name="Salzberg S.L."/>
            <person name="Wegrzyn J.L."/>
            <person name="Langley C.H."/>
            <person name="Neale D.B."/>
        </authorList>
    </citation>
    <scope>NUCLEOTIDE SEQUENCE</scope>
    <source>
        <tissue evidence="1">Leaves</tissue>
    </source>
</reference>
<accession>A0A833XPY6</accession>
<reference evidence="1" key="2">
    <citation type="submission" date="2020-03" db="EMBL/GenBank/DDBJ databases">
        <title>Walnut 2.0.</title>
        <authorList>
            <person name="Marrano A."/>
            <person name="Britton M."/>
            <person name="Zimin A.V."/>
            <person name="Zaini P.A."/>
            <person name="Workman R."/>
            <person name="Puiu D."/>
            <person name="Bianco L."/>
            <person name="Allen B.J."/>
            <person name="Troggio M."/>
            <person name="Leslie C.A."/>
            <person name="Timp W."/>
            <person name="Dendekar A."/>
            <person name="Salzberg S.L."/>
            <person name="Neale D.B."/>
        </authorList>
    </citation>
    <scope>NUCLEOTIDE SEQUENCE</scope>
    <source>
        <tissue evidence="1">Leaves</tissue>
    </source>
</reference>
<dbReference type="Proteomes" id="UP000619265">
    <property type="component" value="Unassembled WGS sequence"/>
</dbReference>